<evidence type="ECO:0000313" key="5">
    <source>
        <dbReference type="EMBL" id="KAK4214371.1"/>
    </source>
</evidence>
<dbReference type="GO" id="GO:0020037">
    <property type="term" value="F:heme binding"/>
    <property type="evidence" value="ECO:0007669"/>
    <property type="project" value="InterPro"/>
</dbReference>
<dbReference type="EMBL" id="MU858095">
    <property type="protein sequence ID" value="KAK4214371.1"/>
    <property type="molecule type" value="Genomic_DNA"/>
</dbReference>
<keyword evidence="2" id="KW-0349">Heme</keyword>
<dbReference type="PANTHER" id="PTHR24304:SF2">
    <property type="entry name" value="24-HYDROXYCHOLESTEROL 7-ALPHA-HYDROXYLASE"/>
    <property type="match status" value="1"/>
</dbReference>
<dbReference type="GO" id="GO:0016705">
    <property type="term" value="F:oxidoreductase activity, acting on paired donors, with incorporation or reduction of molecular oxygen"/>
    <property type="evidence" value="ECO:0007669"/>
    <property type="project" value="InterPro"/>
</dbReference>
<dbReference type="SUPFAM" id="SSF48264">
    <property type="entry name" value="Cytochrome P450"/>
    <property type="match status" value="1"/>
</dbReference>
<name>A0AAN7B6B2_9PEZI</name>
<keyword evidence="3" id="KW-0479">Metal-binding</keyword>
<evidence type="ECO:0000313" key="6">
    <source>
        <dbReference type="Proteomes" id="UP001301769"/>
    </source>
</evidence>
<proteinExistence type="inferred from homology"/>
<dbReference type="PANTHER" id="PTHR24304">
    <property type="entry name" value="CYTOCHROME P450 FAMILY 7"/>
    <property type="match status" value="1"/>
</dbReference>
<evidence type="ECO:0000256" key="1">
    <source>
        <dbReference type="ARBA" id="ARBA00010617"/>
    </source>
</evidence>
<reference evidence="5" key="2">
    <citation type="submission" date="2023-05" db="EMBL/GenBank/DDBJ databases">
        <authorList>
            <consortium name="Lawrence Berkeley National Laboratory"/>
            <person name="Steindorff A."/>
            <person name="Hensen N."/>
            <person name="Bonometti L."/>
            <person name="Westerberg I."/>
            <person name="Brannstrom I.O."/>
            <person name="Guillou S."/>
            <person name="Cros-Aarteil S."/>
            <person name="Calhoun S."/>
            <person name="Haridas S."/>
            <person name="Kuo A."/>
            <person name="Mondo S."/>
            <person name="Pangilinan J."/>
            <person name="Riley R."/>
            <person name="Labutti K."/>
            <person name="Andreopoulos B."/>
            <person name="Lipzen A."/>
            <person name="Chen C."/>
            <person name="Yanf M."/>
            <person name="Daum C."/>
            <person name="Ng V."/>
            <person name="Clum A."/>
            <person name="Ohm R."/>
            <person name="Martin F."/>
            <person name="Silar P."/>
            <person name="Natvig D."/>
            <person name="Lalanne C."/>
            <person name="Gautier V."/>
            <person name="Ament-Velasquez S.L."/>
            <person name="Kruys A."/>
            <person name="Hutchinson M.I."/>
            <person name="Powell A.J."/>
            <person name="Barry K."/>
            <person name="Miller A.N."/>
            <person name="Grigoriev I.V."/>
            <person name="Debuchy R."/>
            <person name="Gladieux P."/>
            <person name="Thoren M.H."/>
            <person name="Johannesson H."/>
        </authorList>
    </citation>
    <scope>NUCLEOTIDE SEQUENCE</scope>
    <source>
        <strain evidence="5">PSN293</strain>
    </source>
</reference>
<accession>A0AAN7B6B2</accession>
<dbReference type="AlphaFoldDB" id="A0AAN7B6B2"/>
<dbReference type="GO" id="GO:0008395">
    <property type="term" value="F:steroid hydroxylase activity"/>
    <property type="evidence" value="ECO:0007669"/>
    <property type="project" value="TreeGrafter"/>
</dbReference>
<dbReference type="Proteomes" id="UP001301769">
    <property type="component" value="Unassembled WGS sequence"/>
</dbReference>
<comment type="caution">
    <text evidence="5">The sequence shown here is derived from an EMBL/GenBank/DDBJ whole genome shotgun (WGS) entry which is preliminary data.</text>
</comment>
<dbReference type="InterPro" id="IPR050529">
    <property type="entry name" value="CYP450_sterol_14alpha_dmase"/>
</dbReference>
<organism evidence="5 6">
    <name type="scientific">Rhypophila decipiens</name>
    <dbReference type="NCBI Taxonomy" id="261697"/>
    <lineage>
        <taxon>Eukaryota</taxon>
        <taxon>Fungi</taxon>
        <taxon>Dikarya</taxon>
        <taxon>Ascomycota</taxon>
        <taxon>Pezizomycotina</taxon>
        <taxon>Sordariomycetes</taxon>
        <taxon>Sordariomycetidae</taxon>
        <taxon>Sordariales</taxon>
        <taxon>Naviculisporaceae</taxon>
        <taxon>Rhypophila</taxon>
    </lineage>
</organism>
<dbReference type="InterPro" id="IPR036396">
    <property type="entry name" value="Cyt_P450_sf"/>
</dbReference>
<sequence length="554" mass="61887">MIGQVLSYIHSDGKWISCVVLWILWRTWIFTIKPRLPVFRDEVDVLPYNIPFIGHAISLFWDPLALYEYAHTYFGKTRKPYAIHTAGQITVVITDPHQAAEILGNDDSYTSDPFLDALYRTVGGVSIPGSQTLWKKGRPNINANNKTSSLVHKCHEILLNQLSSPNINTKVVSLIETATRNGIPSSTEISHTKDNIKVVSLHRWCRDILIKAQMDLFFGPSLVDEIEPDAVTLFDSFDANSWMLAYQYPSFLAKQATMPRENLVRALQTYLDAVADKKDNDEHNPVFALVIEEMKTAGLSHEDCARVLLVMFWEINATVQTTAFCMLAHLLRPENKGLIDTTRKETIPVTTDMTSQLVRRTSMEVQPLDDPSVFDYNAFSSSICPTLHSLYAEVMRVFNTSAPIRVTTRPVSLSSGTQSNSETKVIPTNTKIVLPQRMIALSPELFGPKADHVDPHRFVTPSNKEDAAHAPESLVLGTFLPQNSAKTVGKSAVLAFVAFVLWRFDLEVVPEGQMAKDGKTVGMGVPRIALKRPSLGVSRQVDGDDVVVEVRNRQ</sequence>
<reference evidence="5" key="1">
    <citation type="journal article" date="2023" name="Mol. Phylogenet. Evol.">
        <title>Genome-scale phylogeny and comparative genomics of the fungal order Sordariales.</title>
        <authorList>
            <person name="Hensen N."/>
            <person name="Bonometti L."/>
            <person name="Westerberg I."/>
            <person name="Brannstrom I.O."/>
            <person name="Guillou S."/>
            <person name="Cros-Aarteil S."/>
            <person name="Calhoun S."/>
            <person name="Haridas S."/>
            <person name="Kuo A."/>
            <person name="Mondo S."/>
            <person name="Pangilinan J."/>
            <person name="Riley R."/>
            <person name="LaButti K."/>
            <person name="Andreopoulos B."/>
            <person name="Lipzen A."/>
            <person name="Chen C."/>
            <person name="Yan M."/>
            <person name="Daum C."/>
            <person name="Ng V."/>
            <person name="Clum A."/>
            <person name="Steindorff A."/>
            <person name="Ohm R.A."/>
            <person name="Martin F."/>
            <person name="Silar P."/>
            <person name="Natvig D.O."/>
            <person name="Lalanne C."/>
            <person name="Gautier V."/>
            <person name="Ament-Velasquez S.L."/>
            <person name="Kruys A."/>
            <person name="Hutchinson M.I."/>
            <person name="Powell A.J."/>
            <person name="Barry K."/>
            <person name="Miller A.N."/>
            <person name="Grigoriev I.V."/>
            <person name="Debuchy R."/>
            <person name="Gladieux P."/>
            <person name="Hiltunen Thoren M."/>
            <person name="Johannesson H."/>
        </authorList>
    </citation>
    <scope>NUCLEOTIDE SEQUENCE</scope>
    <source>
        <strain evidence="5">PSN293</strain>
    </source>
</reference>
<dbReference type="Gene3D" id="1.10.630.10">
    <property type="entry name" value="Cytochrome P450"/>
    <property type="match status" value="1"/>
</dbReference>
<evidence type="ECO:0000256" key="2">
    <source>
        <dbReference type="ARBA" id="ARBA00022617"/>
    </source>
</evidence>
<evidence type="ECO:0000256" key="4">
    <source>
        <dbReference type="ARBA" id="ARBA00023004"/>
    </source>
</evidence>
<gene>
    <name evidence="5" type="ORF">QBC37DRAFT_421485</name>
</gene>
<protein>
    <submittedName>
        <fullName evidence="5">Cytochrome P450</fullName>
    </submittedName>
</protein>
<keyword evidence="6" id="KW-1185">Reference proteome</keyword>
<keyword evidence="4" id="KW-0408">Iron</keyword>
<dbReference type="GO" id="GO:0005506">
    <property type="term" value="F:iron ion binding"/>
    <property type="evidence" value="ECO:0007669"/>
    <property type="project" value="InterPro"/>
</dbReference>
<evidence type="ECO:0000256" key="3">
    <source>
        <dbReference type="ARBA" id="ARBA00022723"/>
    </source>
</evidence>
<comment type="similarity">
    <text evidence="1">Belongs to the cytochrome P450 family.</text>
</comment>